<reference evidence="2" key="1">
    <citation type="journal article" date="2019" name="Int. J. Syst. Evol. Microbiol.">
        <title>The Global Catalogue of Microorganisms (GCM) 10K type strain sequencing project: providing services to taxonomists for standard genome sequencing and annotation.</title>
        <authorList>
            <consortium name="The Broad Institute Genomics Platform"/>
            <consortium name="The Broad Institute Genome Sequencing Center for Infectious Disease"/>
            <person name="Wu L."/>
            <person name="Ma J."/>
        </authorList>
    </citation>
    <scope>NUCLEOTIDE SEQUENCE [LARGE SCALE GENOMIC DNA]</scope>
    <source>
        <strain evidence="2">CCUG 60559</strain>
    </source>
</reference>
<proteinExistence type="predicted"/>
<protein>
    <recommendedName>
        <fullName evidence="3">DUF1127 domain-containing protein</fullName>
    </recommendedName>
</protein>
<evidence type="ECO:0000313" key="2">
    <source>
        <dbReference type="Proteomes" id="UP001596506"/>
    </source>
</evidence>
<accession>A0ABW2J005</accession>
<gene>
    <name evidence="1" type="ORF">ACFQQA_17140</name>
</gene>
<name>A0ABW2J005_9GAMM</name>
<organism evidence="1 2">
    <name type="scientific">Marinobacter aromaticivorans</name>
    <dbReference type="NCBI Taxonomy" id="1494078"/>
    <lineage>
        <taxon>Bacteria</taxon>
        <taxon>Pseudomonadati</taxon>
        <taxon>Pseudomonadota</taxon>
        <taxon>Gammaproteobacteria</taxon>
        <taxon>Pseudomonadales</taxon>
        <taxon>Marinobacteraceae</taxon>
        <taxon>Marinobacter</taxon>
    </lineage>
</organism>
<evidence type="ECO:0008006" key="3">
    <source>
        <dbReference type="Google" id="ProtNLM"/>
    </source>
</evidence>
<sequence>MNQATYSLKQVETMLGVRKNEQITEPRRFSWMESYSRRQKFKRMAHSLLSEKDDVLSDLGYSRTDLFSAMSLPLRSDAAQYLEQHRRFTG</sequence>
<comment type="caution">
    <text evidence="1">The sequence shown here is derived from an EMBL/GenBank/DDBJ whole genome shotgun (WGS) entry which is preliminary data.</text>
</comment>
<dbReference type="Proteomes" id="UP001596506">
    <property type="component" value="Unassembled WGS sequence"/>
</dbReference>
<evidence type="ECO:0000313" key="1">
    <source>
        <dbReference type="EMBL" id="MFC7296448.1"/>
    </source>
</evidence>
<dbReference type="EMBL" id="JBHTBD010000011">
    <property type="protein sequence ID" value="MFC7296448.1"/>
    <property type="molecule type" value="Genomic_DNA"/>
</dbReference>
<keyword evidence="2" id="KW-1185">Reference proteome</keyword>
<dbReference type="RefSeq" id="WP_227521142.1">
    <property type="nucleotide sequence ID" value="NZ_JBHTBD010000011.1"/>
</dbReference>